<evidence type="ECO:0000256" key="10">
    <source>
        <dbReference type="PROSITE-ProRule" id="PRU00042"/>
    </source>
</evidence>
<dbReference type="SUPFAM" id="SSF57667">
    <property type="entry name" value="beta-beta-alpha zinc fingers"/>
    <property type="match status" value="7"/>
</dbReference>
<feature type="compositionally biased region" description="Basic and acidic residues" evidence="11">
    <location>
        <begin position="293"/>
        <end position="302"/>
    </location>
</feature>
<feature type="domain" description="C2H2-type" evidence="12">
    <location>
        <begin position="986"/>
        <end position="1009"/>
    </location>
</feature>
<evidence type="ECO:0000256" key="6">
    <source>
        <dbReference type="ARBA" id="ARBA00023015"/>
    </source>
</evidence>
<dbReference type="AlphaFoldDB" id="A0A8B7XQX5"/>
<evidence type="ECO:0000313" key="16">
    <source>
        <dbReference type="RefSeq" id="XP_022082407.1"/>
    </source>
</evidence>
<dbReference type="InterPro" id="IPR036236">
    <property type="entry name" value="Znf_C2H2_sf"/>
</dbReference>
<dbReference type="GO" id="GO:0005634">
    <property type="term" value="C:nucleus"/>
    <property type="evidence" value="ECO:0007669"/>
    <property type="project" value="UniProtKB-SubCell"/>
</dbReference>
<dbReference type="RefSeq" id="XP_022082406.1">
    <property type="nucleotide sequence ID" value="XM_022226714.1"/>
</dbReference>
<keyword evidence="13" id="KW-1185">Reference proteome</keyword>
<feature type="compositionally biased region" description="Polar residues" evidence="11">
    <location>
        <begin position="1044"/>
        <end position="1053"/>
    </location>
</feature>
<feature type="domain" description="C2H2-type" evidence="12">
    <location>
        <begin position="813"/>
        <end position="840"/>
    </location>
</feature>
<evidence type="ECO:0000313" key="13">
    <source>
        <dbReference type="Proteomes" id="UP000694845"/>
    </source>
</evidence>
<keyword evidence="7" id="KW-0238">DNA-binding</keyword>
<dbReference type="OrthoDB" id="10015593at2759"/>
<dbReference type="RefSeq" id="XP_022082405.1">
    <property type="nucleotide sequence ID" value="XM_022226713.1"/>
</dbReference>
<evidence type="ECO:0000256" key="4">
    <source>
        <dbReference type="ARBA" id="ARBA00022771"/>
    </source>
</evidence>
<keyword evidence="4 10" id="KW-0863">Zinc-finger</keyword>
<dbReference type="FunFam" id="3.30.160.60:FF:000255">
    <property type="entry name" value="Zinc finger and AT-hook domain containing"/>
    <property type="match status" value="1"/>
</dbReference>
<sequence length="1192" mass="135770">MDKDTFTCGACKTSFSDLEEFLNHKNTPCNKVTEGSHLAVLGSAVSWVSGNQIATADENGIIEGSEARAVITPAAALDETEAWLKAALPEPESVLGTIFLCKDCNVYSTCLKDLRKHRLELHNPSLASEDDVVRAAPINPLGCTVTRNNGIVPVVKRKRGRPRKYPPAKVDFPFTKTGQLVVEGSEVTVMTTAVEGEKSKEVEGEGVRRPKRGRPRKTEAEKEQAKQKLLEMRQKQAAEEESLTAEEKICRTCGREFARVRQLRSHRCQGGDPDRRSDTESDDEDSAQQNAEMDGRSSRASDPEPLTFNLVATPDQLDSTECAIPQTLNDNALPDLRVSKQDPLKVYTCPICRRLYKTKPSLQVHLSTHTKEKPFSCNQCSYRSSVKGNLKIHMRKHTNERLHCDICNYSCISKGNLKKHKMRHGPKRTPIYCNLCKRRAYTPSYLLHHLEAEHDIQSDPRAKRYYEEQKLKCRVGQRNLLYQCHVCDRKFKDRRSHDAHVLLHRPNKPFKCALCPYAAIRYDAIELHAKRHWFIYVCHLCHTKVLSTELLKTHLSAHSQPPDLNTEDLLKQSILSSMYQCDPIEKELMNELIRKNGLSLERKEKRTQDRSEDCRGEKNGDLGKHDVENETEYLQILSTPAVEQSELLEINKAFAKLNFKRLSPDILREIRMLYGENECPICGKLFRYRPQLEVHRKTHSKDKEFQCNLCPYSSHTKQGLQRHVDTVHVGTRLKCPMCNFETTSSTYLLMHRKKQHLDLAMFKCSQCDMTTASEREMKDHIAARHPELPQSELERIMGKHIHIRSRLGTVASHACKHCGEVFRRVCDLRRHLWLHEGTNPYKCRLCRFQARTLQNLQSHMLRHSDSRTHLCHHCGKMFKMKSALKAHCTSQHPVERLLNCTDCNFTTGAEADLEHHRRAHHAGPSVRTFRCFHCTQYSSSKEELREHYRQEHPDAIFDEGLAYEVPEERITTLNISIHQTDGVLQYKCSQCDVLLINNGELGQHLRDVHGLAITTVAEGDSGEMNPEQLSGEHLNDQRDATPLSPDSQAQMTDPATDERTSAMELLQHIIDIQEIAQVSSVMEESSQQQQNTSGDNKKNSQVDEQGNMPETVAAVNYLTASENMTNAPDAHQSQQNLQTVSDCHEMEQTVQHDGSSEDIPVAVFEQEVTDGVMLEAKGHMTYVLPEQRQPSS</sequence>
<feature type="domain" description="C2H2-type" evidence="12">
    <location>
        <begin position="375"/>
        <end position="402"/>
    </location>
</feature>
<evidence type="ECO:0000256" key="1">
    <source>
        <dbReference type="ARBA" id="ARBA00004123"/>
    </source>
</evidence>
<dbReference type="RefSeq" id="XP_022082408.1">
    <property type="nucleotide sequence ID" value="XM_022226716.1"/>
</dbReference>
<dbReference type="Pfam" id="PF13909">
    <property type="entry name" value="zf-H2C2_5"/>
    <property type="match status" value="1"/>
</dbReference>
<evidence type="ECO:0000259" key="12">
    <source>
        <dbReference type="PROSITE" id="PS50157"/>
    </source>
</evidence>
<keyword evidence="5" id="KW-0862">Zinc</keyword>
<feature type="domain" description="C2H2-type" evidence="12">
    <location>
        <begin position="841"/>
        <end position="868"/>
    </location>
</feature>
<keyword evidence="3" id="KW-0677">Repeat</keyword>
<feature type="compositionally biased region" description="Basic and acidic residues" evidence="11">
    <location>
        <begin position="216"/>
        <end position="238"/>
    </location>
</feature>
<dbReference type="GO" id="GO:0008270">
    <property type="term" value="F:zinc ion binding"/>
    <property type="evidence" value="ECO:0007669"/>
    <property type="project" value="UniProtKB-KW"/>
</dbReference>
<protein>
    <submittedName>
        <fullName evidence="14 15">Zinc finger protein ZFAT-like</fullName>
    </submittedName>
</protein>
<dbReference type="InterPro" id="IPR013087">
    <property type="entry name" value="Znf_C2H2_type"/>
</dbReference>
<dbReference type="Proteomes" id="UP000694845">
    <property type="component" value="Unplaced"/>
</dbReference>
<keyword evidence="2" id="KW-0479">Metal-binding</keyword>
<feature type="compositionally biased region" description="Low complexity" evidence="11">
    <location>
        <begin position="1079"/>
        <end position="1090"/>
    </location>
</feature>
<organism evidence="13 15">
    <name type="scientific">Acanthaster planci</name>
    <name type="common">Crown-of-thorns starfish</name>
    <dbReference type="NCBI Taxonomy" id="133434"/>
    <lineage>
        <taxon>Eukaryota</taxon>
        <taxon>Metazoa</taxon>
        <taxon>Echinodermata</taxon>
        <taxon>Eleutherozoa</taxon>
        <taxon>Asterozoa</taxon>
        <taxon>Asteroidea</taxon>
        <taxon>Valvatacea</taxon>
        <taxon>Valvatida</taxon>
        <taxon>Acanthasteridae</taxon>
        <taxon>Acanthaster</taxon>
    </lineage>
</organism>
<keyword evidence="8" id="KW-0804">Transcription</keyword>
<evidence type="ECO:0000256" key="8">
    <source>
        <dbReference type="ARBA" id="ARBA00023163"/>
    </source>
</evidence>
<name>A0A8B7XQX5_ACAPL</name>
<dbReference type="PANTHER" id="PTHR24379:SF121">
    <property type="entry name" value="C2H2-TYPE DOMAIN-CONTAINING PROTEIN"/>
    <property type="match status" value="1"/>
</dbReference>
<gene>
    <name evidence="14 15 16 17" type="primary">LOC110974823</name>
</gene>
<feature type="region of interest" description="Disordered" evidence="11">
    <location>
        <begin position="194"/>
        <end position="245"/>
    </location>
</feature>
<feature type="domain" description="C2H2-type" evidence="12">
    <location>
        <begin position="482"/>
        <end position="509"/>
    </location>
</feature>
<accession>A0A8B7XQX5</accession>
<reference evidence="14 15" key="1">
    <citation type="submission" date="2025-04" db="UniProtKB">
        <authorList>
            <consortium name="RefSeq"/>
        </authorList>
    </citation>
    <scope>IDENTIFICATION</scope>
</reference>
<keyword evidence="9" id="KW-0539">Nucleus</keyword>
<evidence type="ECO:0000256" key="9">
    <source>
        <dbReference type="ARBA" id="ARBA00023242"/>
    </source>
</evidence>
<feature type="region of interest" description="Disordered" evidence="11">
    <location>
        <begin position="1017"/>
        <end position="1058"/>
    </location>
</feature>
<feature type="region of interest" description="Disordered" evidence="11">
    <location>
        <begin position="1079"/>
        <end position="1107"/>
    </location>
</feature>
<feature type="region of interest" description="Disordered" evidence="11">
    <location>
        <begin position="262"/>
        <end position="307"/>
    </location>
</feature>
<dbReference type="Gene3D" id="3.30.160.60">
    <property type="entry name" value="Classic Zinc Finger"/>
    <property type="match status" value="9"/>
</dbReference>
<dbReference type="GeneID" id="110974823"/>
<feature type="domain" description="C2H2-type" evidence="12">
    <location>
        <begin position="869"/>
        <end position="897"/>
    </location>
</feature>
<feature type="domain" description="C2H2-type" evidence="12">
    <location>
        <begin position="347"/>
        <end position="374"/>
    </location>
</feature>
<dbReference type="SMART" id="SM00355">
    <property type="entry name" value="ZnF_C2H2"/>
    <property type="match status" value="20"/>
</dbReference>
<evidence type="ECO:0000256" key="3">
    <source>
        <dbReference type="ARBA" id="ARBA00022737"/>
    </source>
</evidence>
<evidence type="ECO:0000313" key="15">
    <source>
        <dbReference type="RefSeq" id="XP_022082406.1"/>
    </source>
</evidence>
<feature type="domain" description="C2H2-type" evidence="12">
    <location>
        <begin position="705"/>
        <end position="733"/>
    </location>
</feature>
<dbReference type="Pfam" id="PF00096">
    <property type="entry name" value="zf-C2H2"/>
    <property type="match status" value="2"/>
</dbReference>
<dbReference type="GO" id="GO:0003677">
    <property type="term" value="F:DNA binding"/>
    <property type="evidence" value="ECO:0007669"/>
    <property type="project" value="UniProtKB-KW"/>
</dbReference>
<evidence type="ECO:0000313" key="14">
    <source>
        <dbReference type="RefSeq" id="XP_022082405.1"/>
    </source>
</evidence>
<dbReference type="PROSITE" id="PS50157">
    <property type="entry name" value="ZINC_FINGER_C2H2_2"/>
    <property type="match status" value="9"/>
</dbReference>
<proteinExistence type="predicted"/>
<evidence type="ECO:0000256" key="2">
    <source>
        <dbReference type="ARBA" id="ARBA00022723"/>
    </source>
</evidence>
<dbReference type="PROSITE" id="PS00028">
    <property type="entry name" value="ZINC_FINGER_C2H2_1"/>
    <property type="match status" value="8"/>
</dbReference>
<evidence type="ECO:0000256" key="11">
    <source>
        <dbReference type="SAM" id="MobiDB-lite"/>
    </source>
</evidence>
<evidence type="ECO:0000313" key="17">
    <source>
        <dbReference type="RefSeq" id="XP_022082408.1"/>
    </source>
</evidence>
<evidence type="ECO:0000256" key="5">
    <source>
        <dbReference type="ARBA" id="ARBA00022833"/>
    </source>
</evidence>
<keyword evidence="6" id="KW-0805">Transcription regulation</keyword>
<comment type="subcellular location">
    <subcellularLocation>
        <location evidence="1">Nucleus</location>
    </subcellularLocation>
</comment>
<feature type="compositionally biased region" description="Basic and acidic residues" evidence="11">
    <location>
        <begin position="195"/>
        <end position="208"/>
    </location>
</feature>
<dbReference type="OMA" id="ASHACKH"/>
<dbReference type="RefSeq" id="XP_022082407.1">
    <property type="nucleotide sequence ID" value="XM_022226715.1"/>
</dbReference>
<evidence type="ECO:0000256" key="7">
    <source>
        <dbReference type="ARBA" id="ARBA00023125"/>
    </source>
</evidence>
<dbReference type="PANTHER" id="PTHR24379">
    <property type="entry name" value="KRAB AND ZINC FINGER DOMAIN-CONTAINING"/>
    <property type="match status" value="1"/>
</dbReference>
<dbReference type="KEGG" id="aplc:110974823"/>
<feature type="region of interest" description="Disordered" evidence="11">
    <location>
        <begin position="602"/>
        <end position="625"/>
    </location>
</feature>
<feature type="domain" description="C2H2-type" evidence="12">
    <location>
        <begin position="677"/>
        <end position="704"/>
    </location>
</feature>